<dbReference type="AlphaFoldDB" id="A0A509BAD8"/>
<reference evidence="1" key="1">
    <citation type="submission" date="2019-06" db="EMBL/GenBank/DDBJ databases">
        <authorList>
            <consortium name="Pathogen Informatics"/>
        </authorList>
    </citation>
    <scope>NUCLEOTIDE SEQUENCE</scope>
    <source>
        <strain evidence="1">NCTC6947</strain>
    </source>
</reference>
<gene>
    <name evidence="1" type="ORF">NCTC6947_00113</name>
</gene>
<sequence>MSAKTKFKSPAFEAIHSAASGLFSVDAIPPGDNAQF</sequence>
<accession>A0A509BAD8</accession>
<dbReference type="GO" id="GO:0003677">
    <property type="term" value="F:DNA binding"/>
    <property type="evidence" value="ECO:0007669"/>
    <property type="project" value="UniProtKB-KW"/>
</dbReference>
<keyword evidence="1" id="KW-0238">DNA-binding</keyword>
<protein>
    <submittedName>
        <fullName evidence="1">DNA-binding protein</fullName>
    </submittedName>
</protein>
<organism evidence="1">
    <name type="scientific">Salmonella sp. NCTC 6947</name>
    <dbReference type="NCBI Taxonomy" id="2583581"/>
    <lineage>
        <taxon>Bacteria</taxon>
        <taxon>Pseudomonadati</taxon>
        <taxon>Pseudomonadota</taxon>
        <taxon>Gammaproteobacteria</taxon>
        <taxon>Enterobacterales</taxon>
        <taxon>Enterobacteriaceae</taxon>
        <taxon>Salmonella</taxon>
    </lineage>
</organism>
<proteinExistence type="predicted"/>
<dbReference type="EMBL" id="CABFNZ010000003">
    <property type="protein sequence ID" value="VUC69168.1"/>
    <property type="molecule type" value="Genomic_DNA"/>
</dbReference>
<evidence type="ECO:0000313" key="1">
    <source>
        <dbReference type="EMBL" id="VUC69168.1"/>
    </source>
</evidence>
<name>A0A509BAD8_9ENTR</name>